<dbReference type="STRING" id="81408.B4119_3349"/>
<proteinExistence type="predicted"/>
<evidence type="ECO:0000313" key="1">
    <source>
        <dbReference type="EMBL" id="KYD04277.1"/>
    </source>
</evidence>
<reference evidence="1 2" key="1">
    <citation type="submission" date="2016-01" db="EMBL/GenBank/DDBJ databases">
        <title>Draft Genome Sequences of Seven Thermophilic Sporeformers Isolated from Foods.</title>
        <authorList>
            <person name="Berendsen E.M."/>
            <person name="Wells-Bennik M.H."/>
            <person name="Krawcyk A.O."/>
            <person name="De Jong A."/>
            <person name="Holsappel S."/>
            <person name="Eijlander R.T."/>
            <person name="Kuipers O.P."/>
        </authorList>
    </citation>
    <scope>NUCLEOTIDE SEQUENCE [LARGE SCALE GENOMIC DNA]</scope>
    <source>
        <strain evidence="1 2">B4119</strain>
    </source>
</reference>
<dbReference type="Proteomes" id="UP000075455">
    <property type="component" value="Unassembled WGS sequence"/>
</dbReference>
<evidence type="ECO:0000313" key="2">
    <source>
        <dbReference type="Proteomes" id="UP000075455"/>
    </source>
</evidence>
<dbReference type="RefSeq" id="WP_061580386.1">
    <property type="nucleotide sequence ID" value="NZ_LQYS01000137.1"/>
</dbReference>
<dbReference type="PATRIC" id="fig|81408.3.peg.2345"/>
<sequence length="214" mass="25689">MNHGKLSQPLILTGNTILDKIRNLEVYFSNLFMKKNKRPQYNGKFIFFDMNKLYNGIQLMFPERFMHICSIEDKPIYTIFPCNNDEAYYLCQNKCVHTNALSEFKKINRSECLYRMARIHWIPEIIQLANNSDPDIKTWTKPEKDSKGNRIYKHYIRYESGMVDYVVILKEERKQGQVYMYKFLTGFPVFLKRNKIEFDKDYQKYANKKGTIHT</sequence>
<dbReference type="AlphaFoldDB" id="A0A150KW06"/>
<comment type="caution">
    <text evidence="1">The sequence shown here is derived from an EMBL/GenBank/DDBJ whole genome shotgun (WGS) entry which is preliminary data.</text>
</comment>
<protein>
    <submittedName>
        <fullName evidence="1">Uncharacterized protein</fullName>
    </submittedName>
</protein>
<accession>A0A150KW06</accession>
<name>A0A150KW06_9BACL</name>
<dbReference type="EMBL" id="LQYS01000137">
    <property type="protein sequence ID" value="KYD04277.1"/>
    <property type="molecule type" value="Genomic_DNA"/>
</dbReference>
<organism evidence="1 2">
    <name type="scientific">Saccharococcus caldoxylosilyticus</name>
    <dbReference type="NCBI Taxonomy" id="81408"/>
    <lineage>
        <taxon>Bacteria</taxon>
        <taxon>Bacillati</taxon>
        <taxon>Bacillota</taxon>
        <taxon>Bacilli</taxon>
        <taxon>Bacillales</taxon>
        <taxon>Anoxybacillaceae</taxon>
        <taxon>Saccharococcus</taxon>
    </lineage>
</organism>
<gene>
    <name evidence="1" type="ORF">B4119_3349</name>
</gene>